<keyword evidence="2" id="KW-1185">Reference proteome</keyword>
<dbReference type="Proteomes" id="UP000319255">
    <property type="component" value="Unassembled WGS sequence"/>
</dbReference>
<dbReference type="EMBL" id="VFRP01000010">
    <property type="protein sequence ID" value="TPE50425.1"/>
    <property type="molecule type" value="Genomic_DNA"/>
</dbReference>
<accession>A0A501WQ20</accession>
<sequence length="188" mass="19911">MRAGTVLVLIAGLLPLLGCASLPPRPPRGDPANCRVLFQNYDRAASLFQPYTYSARLDGRSTQTPALSVASNAIISNGCLTTTADLKGLESLQMKLGPRKPAESGAPIPPTAVHVGILTGGFSDAGRATAFFQSQGYETRTIGAEKLGRRLYIGPVRSEGALDQAIALAAEAGFPSAYPSDLFHFWKY</sequence>
<dbReference type="AlphaFoldDB" id="A0A501WQ20"/>
<evidence type="ECO:0000313" key="2">
    <source>
        <dbReference type="Proteomes" id="UP000319255"/>
    </source>
</evidence>
<comment type="caution">
    <text evidence="1">The sequence shown here is derived from an EMBL/GenBank/DDBJ whole genome shotgun (WGS) entry which is preliminary data.</text>
</comment>
<protein>
    <submittedName>
        <fullName evidence="1">Uncharacterized protein</fullName>
    </submittedName>
</protein>
<evidence type="ECO:0000313" key="1">
    <source>
        <dbReference type="EMBL" id="TPE50425.1"/>
    </source>
</evidence>
<dbReference type="RefSeq" id="WP_140454302.1">
    <property type="nucleotide sequence ID" value="NZ_VFRP01000010.1"/>
</dbReference>
<reference evidence="1 2" key="1">
    <citation type="submission" date="2019-06" db="EMBL/GenBank/DDBJ databases">
        <title>A novel bacterium of genus Amaricoccus, isolated from marine sediment.</title>
        <authorList>
            <person name="Huang H."/>
            <person name="Mo K."/>
            <person name="Hu Y."/>
        </authorList>
    </citation>
    <scope>NUCLEOTIDE SEQUENCE [LARGE SCALE GENOMIC DNA]</scope>
    <source>
        <strain evidence="1 2">HB172011</strain>
    </source>
</reference>
<proteinExistence type="predicted"/>
<organism evidence="1 2">
    <name type="scientific">Amaricoccus solimangrovi</name>
    <dbReference type="NCBI Taxonomy" id="2589815"/>
    <lineage>
        <taxon>Bacteria</taxon>
        <taxon>Pseudomonadati</taxon>
        <taxon>Pseudomonadota</taxon>
        <taxon>Alphaproteobacteria</taxon>
        <taxon>Rhodobacterales</taxon>
        <taxon>Paracoccaceae</taxon>
        <taxon>Amaricoccus</taxon>
    </lineage>
</organism>
<gene>
    <name evidence="1" type="ORF">FJM51_11540</name>
</gene>
<name>A0A501WQ20_9RHOB</name>